<feature type="transmembrane region" description="Helical" evidence="1">
    <location>
        <begin position="93"/>
        <end position="112"/>
    </location>
</feature>
<dbReference type="RefSeq" id="WP_062952793.1">
    <property type="nucleotide sequence ID" value="NZ_LPVY01000021.1"/>
</dbReference>
<feature type="transmembrane region" description="Helical" evidence="1">
    <location>
        <begin position="41"/>
        <end position="60"/>
    </location>
</feature>
<dbReference type="AlphaFoldDB" id="A0A154L2A0"/>
<reference evidence="2 3" key="1">
    <citation type="submission" date="2015-12" db="EMBL/GenBank/DDBJ databases">
        <title>Genome sequence of Thalassospira lucentensis MCCC 1A02072.</title>
        <authorList>
            <person name="Lu L."/>
            <person name="Lai Q."/>
            <person name="Shao Z."/>
            <person name="Qian P."/>
        </authorList>
    </citation>
    <scope>NUCLEOTIDE SEQUENCE [LARGE SCALE GENOMIC DNA]</scope>
    <source>
        <strain evidence="2 3">MCCC 1A02072</strain>
    </source>
</reference>
<gene>
    <name evidence="2" type="ORF">AUP42_04490</name>
</gene>
<keyword evidence="1" id="KW-1133">Transmembrane helix</keyword>
<name>A0A154L2A0_9PROT</name>
<feature type="transmembrane region" description="Helical" evidence="1">
    <location>
        <begin position="67"/>
        <end position="87"/>
    </location>
</feature>
<dbReference type="Proteomes" id="UP000076335">
    <property type="component" value="Unassembled WGS sequence"/>
</dbReference>
<feature type="transmembrane region" description="Helical" evidence="1">
    <location>
        <begin position="119"/>
        <end position="137"/>
    </location>
</feature>
<accession>A0A154L2A0</accession>
<feature type="transmembrane region" description="Helical" evidence="1">
    <location>
        <begin position="203"/>
        <end position="222"/>
    </location>
</feature>
<evidence type="ECO:0000313" key="2">
    <source>
        <dbReference type="EMBL" id="KZB62216.1"/>
    </source>
</evidence>
<dbReference type="EMBL" id="LPVY01000021">
    <property type="protein sequence ID" value="KZB62216.1"/>
    <property type="molecule type" value="Genomic_DNA"/>
</dbReference>
<feature type="transmembrane region" description="Helical" evidence="1">
    <location>
        <begin position="283"/>
        <end position="306"/>
    </location>
</feature>
<feature type="transmembrane region" description="Helical" evidence="1">
    <location>
        <begin position="143"/>
        <end position="160"/>
    </location>
</feature>
<protein>
    <submittedName>
        <fullName evidence="2">Polymerase</fullName>
    </submittedName>
</protein>
<feature type="transmembrane region" description="Helical" evidence="1">
    <location>
        <begin position="167"/>
        <end position="191"/>
    </location>
</feature>
<evidence type="ECO:0000256" key="1">
    <source>
        <dbReference type="SAM" id="Phobius"/>
    </source>
</evidence>
<dbReference type="OrthoDB" id="7348106at2"/>
<keyword evidence="1" id="KW-0472">Membrane</keyword>
<comment type="caution">
    <text evidence="2">The sequence shown here is derived from an EMBL/GenBank/DDBJ whole genome shotgun (WGS) entry which is preliminary data.</text>
</comment>
<sequence length="354" mass="38043">MAELNLKSGRAAPLKGVSISVILPGTFAMLISLWLTGFGGMAAKLVLIGFWGIWVFPLVFRARLTGDGLVACLLLCGLIAIVGAGNGDSDEKLRLIGNILILPLGLVCGICLGRECLRVIVPALAVYLPVASVFQATHEGWRLNHPFLFLGLFVLACVMARPARGVIGAISGIAVLLSQTRIAVLALVIVLLGRVRLSHAMTWLLGIPVLLGALVMAAIWLPRLLMTHGSGRLAFWQMFWDDWLQADTVQQWLGFGAGSVEAVLQRLPSAAAFGALHNDHFRILFETGLIGIILWVMGWGMLIWLVRGSRVAVCILASVAVTMVTDNTLSYGHYLICCGMAAGIAMREGIVENR</sequence>
<proteinExistence type="predicted"/>
<evidence type="ECO:0000313" key="3">
    <source>
        <dbReference type="Proteomes" id="UP000076335"/>
    </source>
</evidence>
<organism evidence="2 3">
    <name type="scientific">Thalassospira lucentensis</name>
    <dbReference type="NCBI Taxonomy" id="168935"/>
    <lineage>
        <taxon>Bacteria</taxon>
        <taxon>Pseudomonadati</taxon>
        <taxon>Pseudomonadota</taxon>
        <taxon>Alphaproteobacteria</taxon>
        <taxon>Rhodospirillales</taxon>
        <taxon>Thalassospiraceae</taxon>
        <taxon>Thalassospira</taxon>
    </lineage>
</organism>
<keyword evidence="1" id="KW-0812">Transmembrane</keyword>
<feature type="transmembrane region" description="Helical" evidence="1">
    <location>
        <begin position="12"/>
        <end position="35"/>
    </location>
</feature>